<dbReference type="PANTHER" id="PTHR32332:SF20">
    <property type="entry name" value="2-NITROPROPANE DIOXYGENASE-LIKE PROTEIN"/>
    <property type="match status" value="1"/>
</dbReference>
<comment type="caution">
    <text evidence="4">The sequence shown here is derived from an EMBL/GenBank/DDBJ whole genome shotgun (WGS) entry which is preliminary data.</text>
</comment>
<dbReference type="GO" id="GO:0018580">
    <property type="term" value="F:nitronate monooxygenase activity"/>
    <property type="evidence" value="ECO:0007669"/>
    <property type="project" value="InterPro"/>
</dbReference>
<accession>A0A0R3CTI2</accession>
<name>A0A0R3CTI2_9BRAD</name>
<evidence type="ECO:0000256" key="3">
    <source>
        <dbReference type="ARBA" id="ARBA00023002"/>
    </source>
</evidence>
<dbReference type="PANTHER" id="PTHR32332">
    <property type="entry name" value="2-NITROPROPANE DIOXYGENASE"/>
    <property type="match status" value="1"/>
</dbReference>
<organism evidence="4 5">
    <name type="scientific">Bradyrhizobium manausense</name>
    <dbReference type="NCBI Taxonomy" id="989370"/>
    <lineage>
        <taxon>Bacteria</taxon>
        <taxon>Pseudomonadati</taxon>
        <taxon>Pseudomonadota</taxon>
        <taxon>Alphaproteobacteria</taxon>
        <taxon>Hyphomicrobiales</taxon>
        <taxon>Nitrobacteraceae</taxon>
        <taxon>Bradyrhizobium</taxon>
    </lineage>
</organism>
<dbReference type="STRING" id="989370.AOQ71_39320"/>
<evidence type="ECO:0000313" key="4">
    <source>
        <dbReference type="EMBL" id="KRQ01033.1"/>
    </source>
</evidence>
<evidence type="ECO:0000256" key="1">
    <source>
        <dbReference type="ARBA" id="ARBA00022630"/>
    </source>
</evidence>
<keyword evidence="5" id="KW-1185">Reference proteome</keyword>
<evidence type="ECO:0000313" key="5">
    <source>
        <dbReference type="Proteomes" id="UP000051936"/>
    </source>
</evidence>
<dbReference type="Proteomes" id="UP000051936">
    <property type="component" value="Unassembled WGS sequence"/>
</dbReference>
<evidence type="ECO:0000256" key="2">
    <source>
        <dbReference type="ARBA" id="ARBA00022643"/>
    </source>
</evidence>
<reference evidence="4 5" key="1">
    <citation type="submission" date="2015-09" db="EMBL/GenBank/DDBJ databases">
        <title>Draft Genome Sequence of Bradyrhizobium manausense Strain BR 3351T, a Novel Symbiotic Nitrogen-Fixing Alphaproteobacterium Isolated from Brazilian Amazon Rain Forest.</title>
        <authorList>
            <person name="De Araujo J.L."/>
            <person name="Zilli J.E."/>
        </authorList>
    </citation>
    <scope>NUCLEOTIDE SEQUENCE [LARGE SCALE GENOMIC DNA]</scope>
    <source>
        <strain evidence="4 5">BR3351</strain>
    </source>
</reference>
<proteinExistence type="predicted"/>
<dbReference type="AlphaFoldDB" id="A0A0R3CTI2"/>
<keyword evidence="3" id="KW-0560">Oxidoreductase</keyword>
<protein>
    <submittedName>
        <fullName evidence="4">Uncharacterized protein</fullName>
    </submittedName>
</protein>
<gene>
    <name evidence="4" type="ORF">AOQ71_39320</name>
</gene>
<dbReference type="InterPro" id="IPR013785">
    <property type="entry name" value="Aldolase_TIM"/>
</dbReference>
<dbReference type="Gene3D" id="3.20.20.70">
    <property type="entry name" value="Aldolase class I"/>
    <property type="match status" value="1"/>
</dbReference>
<dbReference type="InterPro" id="IPR004136">
    <property type="entry name" value="NMO"/>
</dbReference>
<keyword evidence="2" id="KW-0288">FMN</keyword>
<dbReference type="CDD" id="cd04730">
    <property type="entry name" value="NPD_like"/>
    <property type="match status" value="1"/>
</dbReference>
<dbReference type="Pfam" id="PF03060">
    <property type="entry name" value="NMO"/>
    <property type="match status" value="1"/>
</dbReference>
<dbReference type="EMBL" id="LJYG01000112">
    <property type="protein sequence ID" value="KRQ01033.1"/>
    <property type="molecule type" value="Genomic_DNA"/>
</dbReference>
<sequence>MGSVGSPELAAAVSEAGGLGMLGTARGGLNPTTLAPLLHRTQELTSRPFGVNFIIRPGGAPSQSRARECVEQAAKISRVVEFFYSDPDAEFVQIVHDHGALASWQVGSADEARKAAAVGCDMIVAQGVEAGGHVRGTVGLVHLLCEVLDAVTEIPVLAAGGIGTGRAMAAALAAGAAGVRVGTRFVAATEADVHPIYVDALIAARAEDSIYTRTFHVGWPDAPHRVLRSAIEAAEALQGDSTGIVTNIDGSPRAVPRFAATVADRTATGHVGAMALYAGQSVGAVKRIMPAREIVRELAEEAGEFLRRPVELHGAETSGH</sequence>
<keyword evidence="1" id="KW-0285">Flavoprotein</keyword>
<dbReference type="SUPFAM" id="SSF51412">
    <property type="entry name" value="Inosine monophosphate dehydrogenase (IMPDH)"/>
    <property type="match status" value="1"/>
</dbReference>